<accession>A0ACC4DNK8</accession>
<keyword evidence="2" id="KW-1185">Reference proteome</keyword>
<proteinExistence type="predicted"/>
<sequence>MNILALLLALHALPLVALLASRKIVGVPPALEPAFSQQSNHEAAVVAPSASNLCIITVTTSQRGLCLNRRTMPNYGGWAGHPSCCTPLQPRRRTVRALL</sequence>
<name>A0ACC4DNK8_PURLI</name>
<comment type="caution">
    <text evidence="1">The sequence shown here is derived from an EMBL/GenBank/DDBJ whole genome shotgun (WGS) entry which is preliminary data.</text>
</comment>
<reference evidence="1" key="1">
    <citation type="submission" date="2024-12" db="EMBL/GenBank/DDBJ databases">
        <title>Comparative genomics and development of molecular markers within Purpureocillium lilacinum and among Purpureocillium species.</title>
        <authorList>
            <person name="Yeh Z.-Y."/>
            <person name="Ni N.-T."/>
            <person name="Lo P.-H."/>
            <person name="Mushyakhwo K."/>
            <person name="Lin C.-F."/>
            <person name="Nai Y.-S."/>
        </authorList>
    </citation>
    <scope>NUCLEOTIDE SEQUENCE</scope>
    <source>
        <strain evidence="1">NCHU-NPUST-175</strain>
    </source>
</reference>
<dbReference type="Proteomes" id="UP001638806">
    <property type="component" value="Unassembled WGS sequence"/>
</dbReference>
<gene>
    <name evidence="1" type="ORF">ACCO45_008539</name>
</gene>
<dbReference type="EMBL" id="JBGNUJ010000007">
    <property type="protein sequence ID" value="KAL3957961.1"/>
    <property type="molecule type" value="Genomic_DNA"/>
</dbReference>
<organism evidence="1 2">
    <name type="scientific">Purpureocillium lilacinum</name>
    <name type="common">Paecilomyces lilacinus</name>
    <dbReference type="NCBI Taxonomy" id="33203"/>
    <lineage>
        <taxon>Eukaryota</taxon>
        <taxon>Fungi</taxon>
        <taxon>Dikarya</taxon>
        <taxon>Ascomycota</taxon>
        <taxon>Pezizomycotina</taxon>
        <taxon>Sordariomycetes</taxon>
        <taxon>Hypocreomycetidae</taxon>
        <taxon>Hypocreales</taxon>
        <taxon>Ophiocordycipitaceae</taxon>
        <taxon>Purpureocillium</taxon>
    </lineage>
</organism>
<protein>
    <submittedName>
        <fullName evidence="1">Uncharacterized protein</fullName>
    </submittedName>
</protein>
<evidence type="ECO:0000313" key="1">
    <source>
        <dbReference type="EMBL" id="KAL3957961.1"/>
    </source>
</evidence>
<evidence type="ECO:0000313" key="2">
    <source>
        <dbReference type="Proteomes" id="UP001638806"/>
    </source>
</evidence>